<evidence type="ECO:0000256" key="3">
    <source>
        <dbReference type="ARBA" id="ARBA00022475"/>
    </source>
</evidence>
<dbReference type="GO" id="GO:0016887">
    <property type="term" value="F:ATP hydrolysis activity"/>
    <property type="evidence" value="ECO:0007669"/>
    <property type="project" value="InterPro"/>
</dbReference>
<evidence type="ECO:0000256" key="1">
    <source>
        <dbReference type="ARBA" id="ARBA00004202"/>
    </source>
</evidence>
<reference evidence="11 12" key="1">
    <citation type="submission" date="2020-08" db="EMBL/GenBank/DDBJ databases">
        <title>Cohnella phylogeny.</title>
        <authorList>
            <person name="Dunlap C."/>
        </authorList>
    </citation>
    <scope>NUCLEOTIDE SEQUENCE [LARGE SCALE GENOMIC DNA]</scope>
    <source>
        <strain evidence="11 12">DSM 28246</strain>
    </source>
</reference>
<name>A0A7X0VHW6_9BACL</name>
<evidence type="ECO:0000256" key="5">
    <source>
        <dbReference type="ARBA" id="ARBA00022737"/>
    </source>
</evidence>
<dbReference type="InterPro" id="IPR050107">
    <property type="entry name" value="ABC_carbohydrate_import_ATPase"/>
</dbReference>
<comment type="caution">
    <text evidence="11">The sequence shown here is derived from an EMBL/GenBank/DDBJ whole genome shotgun (WGS) entry which is preliminary data.</text>
</comment>
<evidence type="ECO:0000259" key="10">
    <source>
        <dbReference type="PROSITE" id="PS50893"/>
    </source>
</evidence>
<dbReference type="InterPro" id="IPR003593">
    <property type="entry name" value="AAA+_ATPase"/>
</dbReference>
<dbReference type="Pfam" id="PF00005">
    <property type="entry name" value="ABC_tran"/>
    <property type="match status" value="2"/>
</dbReference>
<accession>A0A7X0VHW6</accession>
<dbReference type="SUPFAM" id="SSF52540">
    <property type="entry name" value="P-loop containing nucleoside triphosphate hydrolases"/>
    <property type="match status" value="2"/>
</dbReference>
<keyword evidence="8" id="KW-1278">Translocase</keyword>
<evidence type="ECO:0000256" key="7">
    <source>
        <dbReference type="ARBA" id="ARBA00022840"/>
    </source>
</evidence>
<keyword evidence="12" id="KW-1185">Reference proteome</keyword>
<dbReference type="PANTHER" id="PTHR43790:SF3">
    <property type="entry name" value="D-ALLOSE IMPORT ATP-BINDING PROTEIN ALSA-RELATED"/>
    <property type="match status" value="1"/>
</dbReference>
<dbReference type="InterPro" id="IPR003439">
    <property type="entry name" value="ABC_transporter-like_ATP-bd"/>
</dbReference>
<gene>
    <name evidence="11" type="ORF">H7C19_20460</name>
</gene>
<keyword evidence="9" id="KW-0472">Membrane</keyword>
<organism evidence="11 12">
    <name type="scientific">Cohnella nanjingensis</name>
    <dbReference type="NCBI Taxonomy" id="1387779"/>
    <lineage>
        <taxon>Bacteria</taxon>
        <taxon>Bacillati</taxon>
        <taxon>Bacillota</taxon>
        <taxon>Bacilli</taxon>
        <taxon>Bacillales</taxon>
        <taxon>Paenibacillaceae</taxon>
        <taxon>Cohnella</taxon>
    </lineage>
</organism>
<evidence type="ECO:0000313" key="12">
    <source>
        <dbReference type="Proteomes" id="UP000547209"/>
    </source>
</evidence>
<feature type="domain" description="ABC transporter" evidence="10">
    <location>
        <begin position="4"/>
        <end position="239"/>
    </location>
</feature>
<dbReference type="CDD" id="cd03216">
    <property type="entry name" value="ABC_Carb_Monos_I"/>
    <property type="match status" value="1"/>
</dbReference>
<dbReference type="AlphaFoldDB" id="A0A7X0VHW6"/>
<feature type="domain" description="ABC transporter" evidence="10">
    <location>
        <begin position="250"/>
        <end position="493"/>
    </location>
</feature>
<proteinExistence type="predicted"/>
<dbReference type="SMART" id="SM00382">
    <property type="entry name" value="AAA"/>
    <property type="match status" value="2"/>
</dbReference>
<dbReference type="Proteomes" id="UP000547209">
    <property type="component" value="Unassembled WGS sequence"/>
</dbReference>
<dbReference type="GO" id="GO:0005524">
    <property type="term" value="F:ATP binding"/>
    <property type="evidence" value="ECO:0007669"/>
    <property type="project" value="UniProtKB-KW"/>
</dbReference>
<dbReference type="InterPro" id="IPR017871">
    <property type="entry name" value="ABC_transporter-like_CS"/>
</dbReference>
<evidence type="ECO:0000256" key="4">
    <source>
        <dbReference type="ARBA" id="ARBA00022597"/>
    </source>
</evidence>
<keyword evidence="3" id="KW-1003">Cell membrane</keyword>
<dbReference type="Gene3D" id="3.40.50.300">
    <property type="entry name" value="P-loop containing nucleotide triphosphate hydrolases"/>
    <property type="match status" value="2"/>
</dbReference>
<keyword evidence="2" id="KW-0813">Transport</keyword>
<dbReference type="RefSeq" id="WP_185670901.1">
    <property type="nucleotide sequence ID" value="NZ_JACJVP010000032.1"/>
</dbReference>
<dbReference type="PANTHER" id="PTHR43790">
    <property type="entry name" value="CARBOHYDRATE TRANSPORT ATP-BINDING PROTEIN MG119-RELATED"/>
    <property type="match status" value="1"/>
</dbReference>
<evidence type="ECO:0000256" key="6">
    <source>
        <dbReference type="ARBA" id="ARBA00022741"/>
    </source>
</evidence>
<comment type="subcellular location">
    <subcellularLocation>
        <location evidence="1">Cell membrane</location>
        <topology evidence="1">Peripheral membrane protein</topology>
    </subcellularLocation>
</comment>
<evidence type="ECO:0000256" key="9">
    <source>
        <dbReference type="ARBA" id="ARBA00023136"/>
    </source>
</evidence>
<dbReference type="PROSITE" id="PS00211">
    <property type="entry name" value="ABC_TRANSPORTER_1"/>
    <property type="match status" value="2"/>
</dbReference>
<evidence type="ECO:0000256" key="8">
    <source>
        <dbReference type="ARBA" id="ARBA00022967"/>
    </source>
</evidence>
<keyword evidence="7 11" id="KW-0067">ATP-binding</keyword>
<dbReference type="CDD" id="cd03215">
    <property type="entry name" value="ABC_Carb_Monos_II"/>
    <property type="match status" value="1"/>
</dbReference>
<keyword evidence="5" id="KW-0677">Repeat</keyword>
<dbReference type="FunFam" id="3.40.50.300:FF:000127">
    <property type="entry name" value="Ribose import ATP-binding protein RbsA"/>
    <property type="match status" value="1"/>
</dbReference>
<evidence type="ECO:0000256" key="2">
    <source>
        <dbReference type="ARBA" id="ARBA00022448"/>
    </source>
</evidence>
<dbReference type="GO" id="GO:0005886">
    <property type="term" value="C:plasma membrane"/>
    <property type="evidence" value="ECO:0007669"/>
    <property type="project" value="UniProtKB-SubCell"/>
</dbReference>
<evidence type="ECO:0000313" key="11">
    <source>
        <dbReference type="EMBL" id="MBB6673059.1"/>
    </source>
</evidence>
<keyword evidence="6" id="KW-0547">Nucleotide-binding</keyword>
<dbReference type="PROSITE" id="PS50893">
    <property type="entry name" value="ABC_TRANSPORTER_2"/>
    <property type="match status" value="2"/>
</dbReference>
<keyword evidence="4" id="KW-0762">Sugar transport</keyword>
<protein>
    <submittedName>
        <fullName evidence="11">Sugar ABC transporter ATP-binding protein</fullName>
    </submittedName>
</protein>
<dbReference type="InterPro" id="IPR027417">
    <property type="entry name" value="P-loop_NTPase"/>
</dbReference>
<sequence>MSVLETNGISKFYPGTVALNRVSVSFESGKVHALLGKNGSGKSTLLKIFSGAVEPSQGEVILDGVPLKFHDPSDALTKGIATVYQELSLVPGLTVAENIFLGRMPTKGMFVDWKKTYEMADKLLKELGVDISADRMVSDLSVGQAQMIEIVKAMSYNPSVLQLDEPTSALAKNEIDSLFKMIRKLKEKNVIIIYVTHRLHELWEIADTCTVLREGHYIGKSSMQELKRKELIGMMFGEVELQTRPTDLTIMNEVVLEIKGLTRKNKFQDVSFQLRKGEIVGIAGMLGSGRTELLKSIFGADSFDSGEIYCHGKRMKSPTPEKMKKAGLAYTPEDRKHEGLIQIASIKDNLCTASLNSLAKGPFIRKEVESEFVRRQVDDLQIKVADVTHQVSSLSGGNQQKVVVGNWLNTKPSIMFFDEPTRGIDVNAKQQIFQIIWEQSRKGISSIMVSSELEELLEVCHRILILRNGRIAGEYVPEDLTIEELYALSMGGEAS</sequence>
<dbReference type="EMBL" id="JACJVP010000032">
    <property type="protein sequence ID" value="MBB6673059.1"/>
    <property type="molecule type" value="Genomic_DNA"/>
</dbReference>